<dbReference type="InterPro" id="IPR012677">
    <property type="entry name" value="Nucleotide-bd_a/b_plait_sf"/>
</dbReference>
<protein>
    <recommendedName>
        <fullName evidence="4">RRM domain-containing protein</fullName>
    </recommendedName>
</protein>
<dbReference type="EMBL" id="JBJXBP010000003">
    <property type="protein sequence ID" value="KAL3839554.1"/>
    <property type="molecule type" value="Genomic_DNA"/>
</dbReference>
<dbReference type="PANTHER" id="PTHR19965">
    <property type="entry name" value="RNA AND EXPORT FACTOR BINDING PROTEIN"/>
    <property type="match status" value="1"/>
</dbReference>
<evidence type="ECO:0000256" key="3">
    <source>
        <dbReference type="SAM" id="MobiDB-lite"/>
    </source>
</evidence>
<proteinExistence type="predicted"/>
<evidence type="ECO:0000313" key="5">
    <source>
        <dbReference type="EMBL" id="KAL3839554.1"/>
    </source>
</evidence>
<accession>A0ABD3TR04</accession>
<comment type="caution">
    <text evidence="5">The sequence shown here is derived from an EMBL/GenBank/DDBJ whole genome shotgun (WGS) entry which is preliminary data.</text>
</comment>
<keyword evidence="1 2" id="KW-0694">RNA-binding</keyword>
<evidence type="ECO:0000259" key="4">
    <source>
        <dbReference type="PROSITE" id="PS50102"/>
    </source>
</evidence>
<dbReference type="Pfam" id="PF13865">
    <property type="entry name" value="FoP_duplication"/>
    <property type="match status" value="1"/>
</dbReference>
<dbReference type="SUPFAM" id="SSF54928">
    <property type="entry name" value="RNA-binding domain, RBD"/>
    <property type="match status" value="1"/>
</dbReference>
<dbReference type="Pfam" id="PF00076">
    <property type="entry name" value="RRM_1"/>
    <property type="match status" value="1"/>
</dbReference>
<dbReference type="InterPro" id="IPR035979">
    <property type="entry name" value="RBD_domain_sf"/>
</dbReference>
<dbReference type="InterPro" id="IPR025715">
    <property type="entry name" value="FoP_C"/>
</dbReference>
<evidence type="ECO:0000313" key="6">
    <source>
        <dbReference type="Proteomes" id="UP001634393"/>
    </source>
</evidence>
<sequence>MSNLDMTLEDRIKINQSSSRDGARTFGTGPTRRFPTRSATRDAPYSFAAARAPETQWDQSIYPIQGAARVLAIETGTKLLVSNLDYGVTDEDLKELFSALGDLKRCSVNYDRSGRSEGTAEVVFSRRRDAEAAIKSYNNVQLDGKPMNIEIIGANMAPHTILPQAPYGEYRINGGGPIRNARVQGRGGAMRRPQGAVHNSRNGRGGGRGRNEKISAEDLDADLDSYIAEAKETN</sequence>
<dbReference type="CDD" id="cd12680">
    <property type="entry name" value="RRM_THOC4"/>
    <property type="match status" value="1"/>
</dbReference>
<feature type="domain" description="RRM" evidence="4">
    <location>
        <begin position="77"/>
        <end position="154"/>
    </location>
</feature>
<feature type="region of interest" description="Disordered" evidence="3">
    <location>
        <begin position="185"/>
        <end position="217"/>
    </location>
</feature>
<evidence type="ECO:0000256" key="1">
    <source>
        <dbReference type="ARBA" id="ARBA00022884"/>
    </source>
</evidence>
<dbReference type="Proteomes" id="UP001634393">
    <property type="component" value="Unassembled WGS sequence"/>
</dbReference>
<dbReference type="Gene3D" id="3.30.70.330">
    <property type="match status" value="1"/>
</dbReference>
<dbReference type="PROSITE" id="PS50102">
    <property type="entry name" value="RRM"/>
    <property type="match status" value="1"/>
</dbReference>
<reference evidence="5 6" key="1">
    <citation type="submission" date="2024-12" db="EMBL/GenBank/DDBJ databases">
        <title>The unique morphological basis and parallel evolutionary history of personate flowers in Penstemon.</title>
        <authorList>
            <person name="Depatie T.H."/>
            <person name="Wessinger C.A."/>
        </authorList>
    </citation>
    <scope>NUCLEOTIDE SEQUENCE [LARGE SCALE GENOMIC DNA]</scope>
    <source>
        <strain evidence="5">WTNN_2</strain>
        <tissue evidence="5">Leaf</tissue>
    </source>
</reference>
<dbReference type="PANTHER" id="PTHR19965:SF35">
    <property type="entry name" value="RNA ANNEALING PROTEIN YRA1"/>
    <property type="match status" value="1"/>
</dbReference>
<keyword evidence="6" id="KW-1185">Reference proteome</keyword>
<dbReference type="GO" id="GO:0003723">
    <property type="term" value="F:RNA binding"/>
    <property type="evidence" value="ECO:0007669"/>
    <property type="project" value="UniProtKB-UniRule"/>
</dbReference>
<dbReference type="SMART" id="SM01218">
    <property type="entry name" value="FoP_duplication"/>
    <property type="match status" value="1"/>
</dbReference>
<dbReference type="SMART" id="SM00360">
    <property type="entry name" value="RRM"/>
    <property type="match status" value="1"/>
</dbReference>
<name>A0ABD3TR04_9LAMI</name>
<gene>
    <name evidence="5" type="ORF">ACJIZ3_024145</name>
</gene>
<dbReference type="AlphaFoldDB" id="A0ABD3TR04"/>
<organism evidence="5 6">
    <name type="scientific">Penstemon smallii</name>
    <dbReference type="NCBI Taxonomy" id="265156"/>
    <lineage>
        <taxon>Eukaryota</taxon>
        <taxon>Viridiplantae</taxon>
        <taxon>Streptophyta</taxon>
        <taxon>Embryophyta</taxon>
        <taxon>Tracheophyta</taxon>
        <taxon>Spermatophyta</taxon>
        <taxon>Magnoliopsida</taxon>
        <taxon>eudicotyledons</taxon>
        <taxon>Gunneridae</taxon>
        <taxon>Pentapetalae</taxon>
        <taxon>asterids</taxon>
        <taxon>lamiids</taxon>
        <taxon>Lamiales</taxon>
        <taxon>Plantaginaceae</taxon>
        <taxon>Cheloneae</taxon>
        <taxon>Penstemon</taxon>
    </lineage>
</organism>
<feature type="region of interest" description="Disordered" evidence="3">
    <location>
        <begin position="17"/>
        <end position="39"/>
    </location>
</feature>
<dbReference type="InterPro" id="IPR000504">
    <property type="entry name" value="RRM_dom"/>
</dbReference>
<evidence type="ECO:0000256" key="2">
    <source>
        <dbReference type="PROSITE-ProRule" id="PRU00176"/>
    </source>
</evidence>
<dbReference type="InterPro" id="IPR051229">
    <property type="entry name" value="ALYREF_mRNA_export"/>
</dbReference>